<keyword evidence="7 10" id="KW-0687">Ribonucleoprotein</keyword>
<evidence type="ECO:0000256" key="11">
    <source>
        <dbReference type="RuleBase" id="RU004005"/>
    </source>
</evidence>
<dbReference type="InterPro" id="IPR001063">
    <property type="entry name" value="Ribosomal_uL22"/>
</dbReference>
<keyword evidence="6 10" id="KW-0689">Ribosomal protein</keyword>
<dbReference type="NCBIfam" id="TIGR01044">
    <property type="entry name" value="rplV_bact"/>
    <property type="match status" value="1"/>
</dbReference>
<protein>
    <recommendedName>
        <fullName evidence="9 10">Large ribosomal subunit protein uL22</fullName>
    </recommendedName>
</protein>
<evidence type="ECO:0000256" key="9">
    <source>
        <dbReference type="ARBA" id="ARBA00035207"/>
    </source>
</evidence>
<dbReference type="FunFam" id="3.90.470.10:FF:000002">
    <property type="entry name" value="50S ribosomal protein L22"/>
    <property type="match status" value="1"/>
</dbReference>
<dbReference type="GO" id="GO:0003735">
    <property type="term" value="F:structural constituent of ribosome"/>
    <property type="evidence" value="ECO:0007669"/>
    <property type="project" value="InterPro"/>
</dbReference>
<comment type="function">
    <text evidence="8">This protein binds specifically to 23S rRNA; its binding is stimulated by other ribosomal proteins, e.g. L4, L17, and L20. It is important during the early stages of 50S assembly. It makes multiple contacts with different domains of the 23S rRNA in the assembled 50S subunit and ribosome.</text>
</comment>
<sequence length="119" mass="12925">MSETITSARATARFVRVTPMKARRMIDLVRGKSVTEALAILKYAPQDAATPVSKVVASAAANAENNLGLDPRTLVISEAFADEGPTMKRFQPRAQGRAFQIRKRTSHITVVVESKEGAK</sequence>
<evidence type="ECO:0000256" key="2">
    <source>
        <dbReference type="ARBA" id="ARBA00009451"/>
    </source>
</evidence>
<dbReference type="InterPro" id="IPR036394">
    <property type="entry name" value="Ribosomal_uL22_sf"/>
</dbReference>
<evidence type="ECO:0000256" key="8">
    <source>
        <dbReference type="ARBA" id="ARBA00025084"/>
    </source>
</evidence>
<evidence type="ECO:0000256" key="3">
    <source>
        <dbReference type="ARBA" id="ARBA00011838"/>
    </source>
</evidence>
<comment type="function">
    <text evidence="1 10">The globular domain of the protein is located near the polypeptide exit tunnel on the outside of the subunit, while an extended beta-hairpin is found that lines the wall of the exit tunnel in the center of the 70S ribosome.</text>
</comment>
<dbReference type="PROSITE" id="PS00464">
    <property type="entry name" value="RIBOSOMAL_L22"/>
    <property type="match status" value="1"/>
</dbReference>
<evidence type="ECO:0000256" key="13">
    <source>
        <dbReference type="RuleBase" id="RU004008"/>
    </source>
</evidence>
<dbReference type="Gene3D" id="3.90.470.10">
    <property type="entry name" value="Ribosomal protein L22/L17"/>
    <property type="match status" value="1"/>
</dbReference>
<comment type="subunit">
    <text evidence="3 10 12">Part of the 50S ribosomal subunit.</text>
</comment>
<dbReference type="GO" id="GO:0022625">
    <property type="term" value="C:cytosolic large ribosomal subunit"/>
    <property type="evidence" value="ECO:0007669"/>
    <property type="project" value="TreeGrafter"/>
</dbReference>
<dbReference type="InterPro" id="IPR005727">
    <property type="entry name" value="Ribosomal_uL22_bac/chlpt-type"/>
</dbReference>
<evidence type="ECO:0000313" key="15">
    <source>
        <dbReference type="Proteomes" id="UP000424462"/>
    </source>
</evidence>
<comment type="function">
    <text evidence="10 13">This protein binds specifically to 23S rRNA; its binding is stimulated by other ribosomal proteins, e.g., L4, L17, and L20. It is important during the early stages of 50S assembly. It makes multiple contacts with different domains of the 23S rRNA in the assembled 50S subunit and ribosome.</text>
</comment>
<dbReference type="HAMAP" id="MF_01331_B">
    <property type="entry name" value="Ribosomal_uL22_B"/>
    <property type="match status" value="1"/>
</dbReference>
<dbReference type="PANTHER" id="PTHR13501:SF8">
    <property type="entry name" value="LARGE RIBOSOMAL SUBUNIT PROTEIN UL22M"/>
    <property type="match status" value="1"/>
</dbReference>
<evidence type="ECO:0000256" key="12">
    <source>
        <dbReference type="RuleBase" id="RU004006"/>
    </source>
</evidence>
<evidence type="ECO:0000256" key="6">
    <source>
        <dbReference type="ARBA" id="ARBA00022980"/>
    </source>
</evidence>
<dbReference type="Proteomes" id="UP000424462">
    <property type="component" value="Chromosome"/>
</dbReference>
<dbReference type="KEGG" id="cok:COCCU_02315"/>
<dbReference type="InterPro" id="IPR018260">
    <property type="entry name" value="Ribosomal_uL22_CS"/>
</dbReference>
<keyword evidence="5 10" id="KW-0694">RNA-binding</keyword>
<dbReference type="InterPro" id="IPR047867">
    <property type="entry name" value="Ribosomal_uL22_bac/org-type"/>
</dbReference>
<dbReference type="SUPFAM" id="SSF54843">
    <property type="entry name" value="Ribosomal protein L22"/>
    <property type="match status" value="1"/>
</dbReference>
<name>A0A6B8W357_9CORY</name>
<reference evidence="14 15" key="1">
    <citation type="submission" date="2019-11" db="EMBL/GenBank/DDBJ databases">
        <title>Complete genome sequence of Corynebacterium kalinowskii 1959, a novel Corynebacterium species isolated from soil of a small paddock in Vilsendorf, Germany.</title>
        <authorList>
            <person name="Schaffert L."/>
            <person name="Ruwe M."/>
            <person name="Milse J."/>
            <person name="Hanuschka K."/>
            <person name="Ortseifen V."/>
            <person name="Droste J."/>
            <person name="Brandt D."/>
            <person name="Schlueter L."/>
            <person name="Kutter Y."/>
            <person name="Vinke S."/>
            <person name="Viehoefer P."/>
            <person name="Jacob L."/>
            <person name="Luebke N.-C."/>
            <person name="Schulte-Berndt E."/>
            <person name="Hain C."/>
            <person name="Linder M."/>
            <person name="Schmidt P."/>
            <person name="Wollenschlaeger L."/>
            <person name="Luttermann T."/>
            <person name="Thieme E."/>
            <person name="Hassa J."/>
            <person name="Haak M."/>
            <person name="Wittchen M."/>
            <person name="Mentz A."/>
            <person name="Persicke M."/>
            <person name="Busche T."/>
            <person name="Ruckert C."/>
        </authorList>
    </citation>
    <scope>NUCLEOTIDE SEQUENCE [LARGE SCALE GENOMIC DNA]</scope>
    <source>
        <strain evidence="14 15">2039</strain>
    </source>
</reference>
<evidence type="ECO:0000256" key="10">
    <source>
        <dbReference type="HAMAP-Rule" id="MF_01331"/>
    </source>
</evidence>
<evidence type="ECO:0000313" key="14">
    <source>
        <dbReference type="EMBL" id="QGU06417.1"/>
    </source>
</evidence>
<dbReference type="PANTHER" id="PTHR13501">
    <property type="entry name" value="CHLOROPLAST 50S RIBOSOMAL PROTEIN L22-RELATED"/>
    <property type="match status" value="1"/>
</dbReference>
<keyword evidence="15" id="KW-1185">Reference proteome</keyword>
<keyword evidence="4 10" id="KW-0699">rRNA-binding</keyword>
<dbReference type="GO" id="GO:0019843">
    <property type="term" value="F:rRNA binding"/>
    <property type="evidence" value="ECO:0007669"/>
    <property type="project" value="UniProtKB-UniRule"/>
</dbReference>
<evidence type="ECO:0000256" key="5">
    <source>
        <dbReference type="ARBA" id="ARBA00022884"/>
    </source>
</evidence>
<evidence type="ECO:0000256" key="1">
    <source>
        <dbReference type="ARBA" id="ARBA00003478"/>
    </source>
</evidence>
<dbReference type="GO" id="GO:0006412">
    <property type="term" value="P:translation"/>
    <property type="evidence" value="ECO:0007669"/>
    <property type="project" value="UniProtKB-UniRule"/>
</dbReference>
<dbReference type="AlphaFoldDB" id="A0A6B8W357"/>
<gene>
    <name evidence="10 14" type="primary">rplV</name>
    <name evidence="14" type="ORF">COCCU_02315</name>
</gene>
<organism evidence="14 15">
    <name type="scientific">Corynebacterium occultum</name>
    <dbReference type="NCBI Taxonomy" id="2675219"/>
    <lineage>
        <taxon>Bacteria</taxon>
        <taxon>Bacillati</taxon>
        <taxon>Actinomycetota</taxon>
        <taxon>Actinomycetes</taxon>
        <taxon>Mycobacteriales</taxon>
        <taxon>Corynebacteriaceae</taxon>
        <taxon>Corynebacterium</taxon>
    </lineage>
</organism>
<proteinExistence type="inferred from homology"/>
<dbReference type="EMBL" id="CP046455">
    <property type="protein sequence ID" value="QGU06417.1"/>
    <property type="molecule type" value="Genomic_DNA"/>
</dbReference>
<dbReference type="RefSeq" id="WP_156229981.1">
    <property type="nucleotide sequence ID" value="NZ_CP046455.1"/>
</dbReference>
<evidence type="ECO:0000256" key="4">
    <source>
        <dbReference type="ARBA" id="ARBA00022730"/>
    </source>
</evidence>
<accession>A0A6B8W357</accession>
<evidence type="ECO:0000256" key="7">
    <source>
        <dbReference type="ARBA" id="ARBA00023274"/>
    </source>
</evidence>
<dbReference type="CDD" id="cd00336">
    <property type="entry name" value="Ribosomal_L22"/>
    <property type="match status" value="1"/>
</dbReference>
<comment type="similarity">
    <text evidence="2 10 11">Belongs to the universal ribosomal protein uL22 family.</text>
</comment>
<dbReference type="Pfam" id="PF00237">
    <property type="entry name" value="Ribosomal_L22"/>
    <property type="match status" value="1"/>
</dbReference>